<organism evidence="8 9">
    <name type="scientific">Absidia repens</name>
    <dbReference type="NCBI Taxonomy" id="90262"/>
    <lineage>
        <taxon>Eukaryota</taxon>
        <taxon>Fungi</taxon>
        <taxon>Fungi incertae sedis</taxon>
        <taxon>Mucoromycota</taxon>
        <taxon>Mucoromycotina</taxon>
        <taxon>Mucoromycetes</taxon>
        <taxon>Mucorales</taxon>
        <taxon>Cunninghamellaceae</taxon>
        <taxon>Absidia</taxon>
    </lineage>
</organism>
<dbReference type="InterPro" id="IPR038508">
    <property type="entry name" value="ArfGAP_dom_sf"/>
</dbReference>
<accession>A0A1X2J141</accession>
<reference evidence="8 9" key="1">
    <citation type="submission" date="2016-07" db="EMBL/GenBank/DDBJ databases">
        <title>Pervasive Adenine N6-methylation of Active Genes in Fungi.</title>
        <authorList>
            <consortium name="DOE Joint Genome Institute"/>
            <person name="Mondo S.J."/>
            <person name="Dannebaum R.O."/>
            <person name="Kuo R.C."/>
            <person name="Labutti K."/>
            <person name="Haridas S."/>
            <person name="Kuo A."/>
            <person name="Salamov A."/>
            <person name="Ahrendt S.R."/>
            <person name="Lipzen A."/>
            <person name="Sullivan W."/>
            <person name="Andreopoulos W.B."/>
            <person name="Clum A."/>
            <person name="Lindquist E."/>
            <person name="Daum C."/>
            <person name="Ramamoorthy G.K."/>
            <person name="Gryganskyi A."/>
            <person name="Culley D."/>
            <person name="Magnuson J.K."/>
            <person name="James T.Y."/>
            <person name="O'Malley M.A."/>
            <person name="Stajich J.E."/>
            <person name="Spatafora J.W."/>
            <person name="Visel A."/>
            <person name="Grigoriev I.V."/>
        </authorList>
    </citation>
    <scope>NUCLEOTIDE SEQUENCE [LARGE SCALE GENOMIC DNA]</scope>
    <source>
        <strain evidence="8 9">NRRL 1336</strain>
    </source>
</reference>
<evidence type="ECO:0000256" key="4">
    <source>
        <dbReference type="ARBA" id="ARBA00022833"/>
    </source>
</evidence>
<evidence type="ECO:0000313" key="8">
    <source>
        <dbReference type="EMBL" id="ORZ25577.1"/>
    </source>
</evidence>
<dbReference type="PANTHER" id="PTHR45705">
    <property type="entry name" value="FI20236P1"/>
    <property type="match status" value="1"/>
</dbReference>
<dbReference type="GO" id="GO:0008270">
    <property type="term" value="F:zinc ion binding"/>
    <property type="evidence" value="ECO:0007669"/>
    <property type="project" value="UniProtKB-KW"/>
</dbReference>
<dbReference type="Proteomes" id="UP000193560">
    <property type="component" value="Unassembled WGS sequence"/>
</dbReference>
<dbReference type="InterPro" id="IPR001164">
    <property type="entry name" value="ArfGAP_dom"/>
</dbReference>
<feature type="region of interest" description="Disordered" evidence="6">
    <location>
        <begin position="225"/>
        <end position="257"/>
    </location>
</feature>
<evidence type="ECO:0000256" key="1">
    <source>
        <dbReference type="ARBA" id="ARBA00022468"/>
    </source>
</evidence>
<dbReference type="Gene3D" id="1.10.220.150">
    <property type="entry name" value="Arf GTPase activating protein"/>
    <property type="match status" value="1"/>
</dbReference>
<dbReference type="GO" id="GO:0005737">
    <property type="term" value="C:cytoplasm"/>
    <property type="evidence" value="ECO:0007669"/>
    <property type="project" value="TreeGrafter"/>
</dbReference>
<evidence type="ECO:0000259" key="7">
    <source>
        <dbReference type="PROSITE" id="PS50115"/>
    </source>
</evidence>
<dbReference type="Pfam" id="PF01412">
    <property type="entry name" value="ArfGap"/>
    <property type="match status" value="1"/>
</dbReference>
<dbReference type="STRING" id="90262.A0A1X2J141"/>
<dbReference type="PRINTS" id="PR00405">
    <property type="entry name" value="REVINTRACTNG"/>
</dbReference>
<evidence type="ECO:0000256" key="5">
    <source>
        <dbReference type="PROSITE-ProRule" id="PRU00288"/>
    </source>
</evidence>
<feature type="region of interest" description="Disordered" evidence="6">
    <location>
        <begin position="156"/>
        <end position="197"/>
    </location>
</feature>
<dbReference type="OrthoDB" id="10266696at2759"/>
<dbReference type="InterPro" id="IPR037278">
    <property type="entry name" value="ARFGAP/RecO"/>
</dbReference>
<sequence length="257" mass="29041">MSTRYARTADKELNDKHTLIFNTLCQKEDNKVCADCKRKDPRWASWNLGVFICIRCSGVHRSLGVHISKVKSIDLDTWLPDQVELMQKWGNLRANSFWEARLINHQQMKDINNMDVWIRMKYEQRRWALDNNVPDPETVPIIKSSNDILEETAPTTRTEAIYLPPQTSPTSTTSNKVLSPQAPSSSPSSSSSNCNGFEASKTMDTSYANNLTNFQQQLCGLSKGLPSSGMIPPAPPKYQNMWKKNVPIPPSSMIPPK</sequence>
<name>A0A1X2J141_9FUNG</name>
<dbReference type="EMBL" id="MCGE01000001">
    <property type="protein sequence ID" value="ORZ25577.1"/>
    <property type="molecule type" value="Genomic_DNA"/>
</dbReference>
<feature type="domain" description="Arf-GAP" evidence="7">
    <location>
        <begin position="7"/>
        <end position="135"/>
    </location>
</feature>
<dbReference type="GO" id="GO:0005096">
    <property type="term" value="F:GTPase activator activity"/>
    <property type="evidence" value="ECO:0007669"/>
    <property type="project" value="UniProtKB-KW"/>
</dbReference>
<dbReference type="PANTHER" id="PTHR45705:SF1">
    <property type="entry name" value="FI20236P1"/>
    <property type="match status" value="1"/>
</dbReference>
<dbReference type="SUPFAM" id="SSF57863">
    <property type="entry name" value="ArfGap/RecO-like zinc finger"/>
    <property type="match status" value="1"/>
</dbReference>
<dbReference type="PROSITE" id="PS50115">
    <property type="entry name" value="ARFGAP"/>
    <property type="match status" value="1"/>
</dbReference>
<evidence type="ECO:0000256" key="3">
    <source>
        <dbReference type="ARBA" id="ARBA00022771"/>
    </source>
</evidence>
<keyword evidence="4" id="KW-0862">Zinc</keyword>
<keyword evidence="1" id="KW-0343">GTPase activation</keyword>
<comment type="caution">
    <text evidence="8">The sequence shown here is derived from an EMBL/GenBank/DDBJ whole genome shotgun (WGS) entry which is preliminary data.</text>
</comment>
<proteinExistence type="predicted"/>
<feature type="compositionally biased region" description="Low complexity" evidence="6">
    <location>
        <begin position="164"/>
        <end position="192"/>
    </location>
</feature>
<keyword evidence="9" id="KW-1185">Reference proteome</keyword>
<keyword evidence="3 5" id="KW-0863">Zinc-finger</keyword>
<dbReference type="FunFam" id="1.10.220.150:FF:000009">
    <property type="entry name" value="stromal membrane-associated protein 1 isoform X1"/>
    <property type="match status" value="1"/>
</dbReference>
<evidence type="ECO:0000256" key="2">
    <source>
        <dbReference type="ARBA" id="ARBA00022723"/>
    </source>
</evidence>
<dbReference type="InterPro" id="IPR051718">
    <property type="entry name" value="ARF_GTPase-activating"/>
</dbReference>
<feature type="compositionally biased region" description="Pro residues" evidence="6">
    <location>
        <begin position="247"/>
        <end position="257"/>
    </location>
</feature>
<dbReference type="SMART" id="SM00105">
    <property type="entry name" value="ArfGap"/>
    <property type="match status" value="1"/>
</dbReference>
<keyword evidence="2" id="KW-0479">Metal-binding</keyword>
<protein>
    <recommendedName>
        <fullName evidence="7">Arf-GAP domain-containing protein</fullName>
    </recommendedName>
</protein>
<dbReference type="AlphaFoldDB" id="A0A1X2J141"/>
<dbReference type="CDD" id="cd08204">
    <property type="entry name" value="ArfGap"/>
    <property type="match status" value="1"/>
</dbReference>
<gene>
    <name evidence="8" type="ORF">BCR42DRAFT_400469</name>
</gene>
<evidence type="ECO:0000256" key="6">
    <source>
        <dbReference type="SAM" id="MobiDB-lite"/>
    </source>
</evidence>
<evidence type="ECO:0000313" key="9">
    <source>
        <dbReference type="Proteomes" id="UP000193560"/>
    </source>
</evidence>